<dbReference type="Proteomes" id="UP001497516">
    <property type="component" value="Chromosome 3"/>
</dbReference>
<reference evidence="2 3" key="1">
    <citation type="submission" date="2024-04" db="EMBL/GenBank/DDBJ databases">
        <authorList>
            <person name="Fracassetti M."/>
        </authorList>
    </citation>
    <scope>NUCLEOTIDE SEQUENCE [LARGE SCALE GENOMIC DNA]</scope>
</reference>
<feature type="compositionally biased region" description="Basic and acidic residues" evidence="1">
    <location>
        <begin position="14"/>
        <end position="24"/>
    </location>
</feature>
<proteinExistence type="predicted"/>
<gene>
    <name evidence="2" type="ORF">LTRI10_LOCUS20881</name>
</gene>
<evidence type="ECO:0000313" key="2">
    <source>
        <dbReference type="EMBL" id="CAL1379357.1"/>
    </source>
</evidence>
<protein>
    <submittedName>
        <fullName evidence="2">Uncharacterized protein</fullName>
    </submittedName>
</protein>
<keyword evidence="3" id="KW-1185">Reference proteome</keyword>
<dbReference type="EMBL" id="OZ034816">
    <property type="protein sequence ID" value="CAL1379357.1"/>
    <property type="molecule type" value="Genomic_DNA"/>
</dbReference>
<feature type="region of interest" description="Disordered" evidence="1">
    <location>
        <begin position="1"/>
        <end position="50"/>
    </location>
</feature>
<name>A0AAV2E0Y3_9ROSI</name>
<feature type="compositionally biased region" description="Basic residues" evidence="1">
    <location>
        <begin position="40"/>
        <end position="50"/>
    </location>
</feature>
<sequence>MSPETTSRRRRRQLAGEDDFRPETTESSVARDFSPETTTSRRRGRLFTGRRRRAVSPEILETSVTREEESCVTGEDIRALPEKTSERLAGEEDSSSKVYMTFVRRNASDILSRRHRPGHLSIAGDV</sequence>
<evidence type="ECO:0000256" key="1">
    <source>
        <dbReference type="SAM" id="MobiDB-lite"/>
    </source>
</evidence>
<dbReference type="AlphaFoldDB" id="A0AAV2E0Y3"/>
<organism evidence="2 3">
    <name type="scientific">Linum trigynum</name>
    <dbReference type="NCBI Taxonomy" id="586398"/>
    <lineage>
        <taxon>Eukaryota</taxon>
        <taxon>Viridiplantae</taxon>
        <taxon>Streptophyta</taxon>
        <taxon>Embryophyta</taxon>
        <taxon>Tracheophyta</taxon>
        <taxon>Spermatophyta</taxon>
        <taxon>Magnoliopsida</taxon>
        <taxon>eudicotyledons</taxon>
        <taxon>Gunneridae</taxon>
        <taxon>Pentapetalae</taxon>
        <taxon>rosids</taxon>
        <taxon>fabids</taxon>
        <taxon>Malpighiales</taxon>
        <taxon>Linaceae</taxon>
        <taxon>Linum</taxon>
    </lineage>
</organism>
<accession>A0AAV2E0Y3</accession>
<evidence type="ECO:0000313" key="3">
    <source>
        <dbReference type="Proteomes" id="UP001497516"/>
    </source>
</evidence>